<keyword evidence="6 7" id="KW-0819">tRNA processing</keyword>
<feature type="binding site" evidence="7">
    <location>
        <position position="116"/>
    </location>
    <ligand>
        <name>S-adenosyl-L-methionine</name>
        <dbReference type="ChEBI" id="CHEBI:59789"/>
    </ligand>
</feature>
<dbReference type="KEGG" id="ccos:Pan44_05990"/>
<feature type="binding site" evidence="7">
    <location>
        <position position="120"/>
    </location>
    <ligand>
        <name>substrate</name>
    </ligand>
</feature>
<dbReference type="InParanoid" id="A0A517S8W7"/>
<accession>A0A517S8W7</accession>
<keyword evidence="5 7" id="KW-0949">S-adenosyl-L-methionine</keyword>
<organism evidence="8 9">
    <name type="scientific">Caulifigura coniformis</name>
    <dbReference type="NCBI Taxonomy" id="2527983"/>
    <lineage>
        <taxon>Bacteria</taxon>
        <taxon>Pseudomonadati</taxon>
        <taxon>Planctomycetota</taxon>
        <taxon>Planctomycetia</taxon>
        <taxon>Planctomycetales</taxon>
        <taxon>Planctomycetaceae</taxon>
        <taxon>Caulifigura</taxon>
    </lineage>
</organism>
<evidence type="ECO:0000256" key="5">
    <source>
        <dbReference type="ARBA" id="ARBA00022691"/>
    </source>
</evidence>
<evidence type="ECO:0000256" key="4">
    <source>
        <dbReference type="ARBA" id="ARBA00022679"/>
    </source>
</evidence>
<dbReference type="RefSeq" id="WP_145027066.1">
    <property type="nucleotide sequence ID" value="NZ_CP036271.1"/>
</dbReference>
<keyword evidence="4 7" id="KW-0808">Transferase</keyword>
<feature type="binding site" evidence="7">
    <location>
        <position position="41"/>
    </location>
    <ligand>
        <name>S-adenosyl-L-methionine</name>
        <dbReference type="ChEBI" id="CHEBI:59789"/>
    </ligand>
</feature>
<gene>
    <name evidence="7 8" type="primary">trmB</name>
    <name evidence="8" type="ORF">Pan44_05990</name>
</gene>
<dbReference type="GO" id="GO:0008176">
    <property type="term" value="F:tRNA (guanine(46)-N7)-methyltransferase activity"/>
    <property type="evidence" value="ECO:0007669"/>
    <property type="project" value="UniProtKB-UniRule"/>
</dbReference>
<dbReference type="HAMAP" id="MF_01057">
    <property type="entry name" value="tRNA_methyltr_TrmB"/>
    <property type="match status" value="1"/>
</dbReference>
<evidence type="ECO:0000313" key="8">
    <source>
        <dbReference type="EMBL" id="QDT52587.1"/>
    </source>
</evidence>
<dbReference type="PROSITE" id="PS51625">
    <property type="entry name" value="SAM_MT_TRMB"/>
    <property type="match status" value="1"/>
</dbReference>
<dbReference type="InterPro" id="IPR003358">
    <property type="entry name" value="tRNA_(Gua-N-7)_MeTrfase_Trmb"/>
</dbReference>
<dbReference type="UniPathway" id="UPA00989"/>
<dbReference type="InterPro" id="IPR055361">
    <property type="entry name" value="tRNA_methyltr_TrmB_bact"/>
</dbReference>
<dbReference type="InterPro" id="IPR029063">
    <property type="entry name" value="SAM-dependent_MTases_sf"/>
</dbReference>
<feature type="binding site" evidence="7">
    <location>
        <position position="66"/>
    </location>
    <ligand>
        <name>S-adenosyl-L-methionine</name>
        <dbReference type="ChEBI" id="CHEBI:59789"/>
    </ligand>
</feature>
<evidence type="ECO:0000256" key="2">
    <source>
        <dbReference type="ARBA" id="ARBA00003015"/>
    </source>
</evidence>
<comment type="similarity">
    <text evidence="7">Belongs to the class I-like SAM-binding methyltransferase superfamily. TrmB family.</text>
</comment>
<feature type="binding site" evidence="7">
    <location>
        <position position="152"/>
    </location>
    <ligand>
        <name>substrate</name>
    </ligand>
</feature>
<keyword evidence="3 7" id="KW-0489">Methyltransferase</keyword>
<evidence type="ECO:0000256" key="7">
    <source>
        <dbReference type="HAMAP-Rule" id="MF_01057"/>
    </source>
</evidence>
<dbReference type="SUPFAM" id="SSF53335">
    <property type="entry name" value="S-adenosyl-L-methionine-dependent methyltransferases"/>
    <property type="match status" value="1"/>
</dbReference>
<reference evidence="8 9" key="1">
    <citation type="submission" date="2019-02" db="EMBL/GenBank/DDBJ databases">
        <title>Deep-cultivation of Planctomycetes and their phenomic and genomic characterization uncovers novel biology.</title>
        <authorList>
            <person name="Wiegand S."/>
            <person name="Jogler M."/>
            <person name="Boedeker C."/>
            <person name="Pinto D."/>
            <person name="Vollmers J."/>
            <person name="Rivas-Marin E."/>
            <person name="Kohn T."/>
            <person name="Peeters S.H."/>
            <person name="Heuer A."/>
            <person name="Rast P."/>
            <person name="Oberbeckmann S."/>
            <person name="Bunk B."/>
            <person name="Jeske O."/>
            <person name="Meyerdierks A."/>
            <person name="Storesund J.E."/>
            <person name="Kallscheuer N."/>
            <person name="Luecker S."/>
            <person name="Lage O.M."/>
            <person name="Pohl T."/>
            <person name="Merkel B.J."/>
            <person name="Hornburger P."/>
            <person name="Mueller R.-W."/>
            <person name="Bruemmer F."/>
            <person name="Labrenz M."/>
            <person name="Spormann A.M."/>
            <person name="Op den Camp H."/>
            <person name="Overmann J."/>
            <person name="Amann R."/>
            <person name="Jetten M.S.M."/>
            <person name="Mascher T."/>
            <person name="Medema M.H."/>
            <person name="Devos D.P."/>
            <person name="Kaster A.-K."/>
            <person name="Ovreas L."/>
            <person name="Rohde M."/>
            <person name="Galperin M.Y."/>
            <person name="Jogler C."/>
        </authorList>
    </citation>
    <scope>NUCLEOTIDE SEQUENCE [LARGE SCALE GENOMIC DNA]</scope>
    <source>
        <strain evidence="8 9">Pan44</strain>
    </source>
</reference>
<sequence length="212" mass="24977">MRRIPLTDLFPWFQPLHGFVEQHGRMDWSKFFGNDHPVEIDVGCGRGLFVYTASRTRPGTNFLGIELEFKEARRGAKRLQKLESPNGRIIGGDVFQAFEKVLPPNSVDAIHVYFPDPWWKRRHRSRRVFNDRFVNLAVNLLKPRGYIHSWTDVEEYFGVISALMDNDPRFETLTPPDERTPENDLDYHTSFERKKRKLGLPIHRGMWRLRDG</sequence>
<dbReference type="Pfam" id="PF02390">
    <property type="entry name" value="Methyltransf_4"/>
    <property type="match status" value="1"/>
</dbReference>
<dbReference type="EC" id="2.1.1.33" evidence="7"/>
<comment type="catalytic activity">
    <reaction evidence="1 7">
        <text>guanosine(46) in tRNA + S-adenosyl-L-methionine = N(7)-methylguanosine(46) in tRNA + S-adenosyl-L-homocysteine</text>
        <dbReference type="Rhea" id="RHEA:42708"/>
        <dbReference type="Rhea" id="RHEA-COMP:10188"/>
        <dbReference type="Rhea" id="RHEA-COMP:10189"/>
        <dbReference type="ChEBI" id="CHEBI:57856"/>
        <dbReference type="ChEBI" id="CHEBI:59789"/>
        <dbReference type="ChEBI" id="CHEBI:74269"/>
        <dbReference type="ChEBI" id="CHEBI:74480"/>
        <dbReference type="EC" id="2.1.1.33"/>
    </reaction>
</comment>
<evidence type="ECO:0000256" key="3">
    <source>
        <dbReference type="ARBA" id="ARBA00022603"/>
    </source>
</evidence>
<comment type="function">
    <text evidence="2 7">Catalyzes the formation of N(7)-methylguanine at position 46 (m7G46) in tRNA.</text>
</comment>
<dbReference type="OrthoDB" id="9802090at2"/>
<dbReference type="Gene3D" id="3.40.50.150">
    <property type="entry name" value="Vaccinia Virus protein VP39"/>
    <property type="match status" value="1"/>
</dbReference>
<evidence type="ECO:0000256" key="1">
    <source>
        <dbReference type="ARBA" id="ARBA00000142"/>
    </source>
</evidence>
<name>A0A517S8W7_9PLAN</name>
<dbReference type="NCBIfam" id="TIGR00091">
    <property type="entry name" value="tRNA (guanosine(46)-N7)-methyltransferase TrmB"/>
    <property type="match status" value="1"/>
</dbReference>
<feature type="binding site" evidence="7">
    <location>
        <position position="93"/>
    </location>
    <ligand>
        <name>S-adenosyl-L-methionine</name>
        <dbReference type="ChEBI" id="CHEBI:59789"/>
    </ligand>
</feature>
<dbReference type="Proteomes" id="UP000315700">
    <property type="component" value="Chromosome"/>
</dbReference>
<dbReference type="CDD" id="cd02440">
    <property type="entry name" value="AdoMet_MTases"/>
    <property type="match status" value="1"/>
</dbReference>
<keyword evidence="9" id="KW-1185">Reference proteome</keyword>
<dbReference type="GO" id="GO:0043527">
    <property type="term" value="C:tRNA methyltransferase complex"/>
    <property type="evidence" value="ECO:0007669"/>
    <property type="project" value="TreeGrafter"/>
</dbReference>
<dbReference type="FunCoup" id="A0A517S8W7">
    <property type="interactions" value="309"/>
</dbReference>
<feature type="binding site" evidence="7">
    <location>
        <begin position="189"/>
        <end position="192"/>
    </location>
    <ligand>
        <name>substrate</name>
    </ligand>
</feature>
<evidence type="ECO:0000313" key="9">
    <source>
        <dbReference type="Proteomes" id="UP000315700"/>
    </source>
</evidence>
<dbReference type="AlphaFoldDB" id="A0A517S8W7"/>
<comment type="caution">
    <text evidence="7">Lacks conserved residue(s) required for the propagation of feature annotation.</text>
</comment>
<evidence type="ECO:0000256" key="6">
    <source>
        <dbReference type="ARBA" id="ARBA00022694"/>
    </source>
</evidence>
<dbReference type="PANTHER" id="PTHR23417:SF14">
    <property type="entry name" value="PENTACOTRIPEPTIDE-REPEAT REGION OF PRORP DOMAIN-CONTAINING PROTEIN"/>
    <property type="match status" value="1"/>
</dbReference>
<protein>
    <recommendedName>
        <fullName evidence="7">tRNA (guanine-N(7)-)-methyltransferase</fullName>
        <ecNumber evidence="7">2.1.1.33</ecNumber>
    </recommendedName>
    <alternativeName>
        <fullName evidence="7">tRNA (guanine(46)-N(7))-methyltransferase</fullName>
    </alternativeName>
    <alternativeName>
        <fullName evidence="7">tRNA(m7G46)-methyltransferase</fullName>
    </alternativeName>
</protein>
<proteinExistence type="inferred from homology"/>
<dbReference type="PANTHER" id="PTHR23417">
    <property type="entry name" value="3-DEOXY-D-MANNO-OCTULOSONIC-ACID TRANSFERASE/TRNA GUANINE-N 7 - -METHYLTRANSFERASE"/>
    <property type="match status" value="1"/>
</dbReference>
<dbReference type="EMBL" id="CP036271">
    <property type="protein sequence ID" value="QDT52587.1"/>
    <property type="molecule type" value="Genomic_DNA"/>
</dbReference>
<comment type="pathway">
    <text evidence="7">tRNA modification; N(7)-methylguanine-tRNA biosynthesis.</text>
</comment>